<organism evidence="3 4">
    <name type="scientific">Kingella negevensis</name>
    <dbReference type="NCBI Taxonomy" id="1522312"/>
    <lineage>
        <taxon>Bacteria</taxon>
        <taxon>Pseudomonadati</taxon>
        <taxon>Pseudomonadota</taxon>
        <taxon>Betaproteobacteria</taxon>
        <taxon>Neisseriales</taxon>
        <taxon>Neisseriaceae</taxon>
        <taxon>Kingella</taxon>
    </lineage>
</organism>
<reference evidence="3 4" key="2">
    <citation type="submission" date="2017-06" db="EMBL/GenBank/DDBJ databases">
        <authorList>
            <person name="Kim H.J."/>
            <person name="Triplett B.A."/>
        </authorList>
    </citation>
    <scope>NUCLEOTIDE SEQUENCE [LARGE SCALE GENOMIC DNA]</scope>
    <source>
        <strain evidence="3">Kingella_eburonensis</strain>
    </source>
</reference>
<accession>A0A238TFX4</accession>
<dbReference type="RefSeq" id="WP_095063173.1">
    <property type="nucleotide sequence ID" value="NZ_FXUV02000053.1"/>
</dbReference>
<sequence length="165" mass="18219">MKTRCPCCGAENSLDALLAHEEARQAVWAVAQINGELGRLAVQYIALFRPAKTALTFDRMAKLLGEIQPDMERGAINRDRIEYPAPPEAWGYGFREMLSRRNAGCLKLPLKSHGYLYEVISGWKGQGLRSPLPTPLPEGEGNPSSLQPEASQTLTAAMQLQGLRR</sequence>
<evidence type="ECO:0000313" key="2">
    <source>
        <dbReference type="EMBL" id="SMQ13147.1"/>
    </source>
</evidence>
<feature type="compositionally biased region" description="Polar residues" evidence="1">
    <location>
        <begin position="142"/>
        <end position="151"/>
    </location>
</feature>
<dbReference type="AlphaFoldDB" id="A0A238TFX4"/>
<dbReference type="EMBL" id="FXUV01000048">
    <property type="protein sequence ID" value="SMQ13147.1"/>
    <property type="molecule type" value="Genomic_DNA"/>
</dbReference>
<keyword evidence="4" id="KW-1185">Reference proteome</keyword>
<gene>
    <name evidence="2" type="ORF">KEBURONENSIS_01889</name>
    <name evidence="3" type="ORF">KEBURONENSIS_01903</name>
</gene>
<dbReference type="OrthoDB" id="6872885at2"/>
<protein>
    <submittedName>
        <fullName evidence="3">Uncharacterized protein</fullName>
    </submittedName>
</protein>
<feature type="region of interest" description="Disordered" evidence="1">
    <location>
        <begin position="130"/>
        <end position="151"/>
    </location>
</feature>
<name>A0A238TFX4_9NEIS</name>
<dbReference type="Proteomes" id="UP000215450">
    <property type="component" value="Unassembled WGS sequence"/>
</dbReference>
<proteinExistence type="predicted"/>
<evidence type="ECO:0000313" key="4">
    <source>
        <dbReference type="Proteomes" id="UP000215450"/>
    </source>
</evidence>
<reference evidence="2" key="1">
    <citation type="submission" date="2017-05" db="EMBL/GenBank/DDBJ databases">
        <authorList>
            <person name="Song R."/>
            <person name="Chenine A.L."/>
            <person name="Ruprecht R.M."/>
        </authorList>
    </citation>
    <scope>NUCLEOTIDE SEQUENCE</scope>
    <source>
        <strain evidence="2">Kingella_eburonensis</strain>
    </source>
</reference>
<evidence type="ECO:0000256" key="1">
    <source>
        <dbReference type="SAM" id="MobiDB-lite"/>
    </source>
</evidence>
<dbReference type="EMBL" id="FXUV02000053">
    <property type="protein sequence ID" value="SNB80921.1"/>
    <property type="molecule type" value="Genomic_DNA"/>
</dbReference>
<evidence type="ECO:0000313" key="3">
    <source>
        <dbReference type="EMBL" id="SNB80921.1"/>
    </source>
</evidence>